<evidence type="ECO:0000256" key="1">
    <source>
        <dbReference type="SAM" id="SignalP"/>
    </source>
</evidence>
<dbReference type="PROSITE" id="PS51257">
    <property type="entry name" value="PROKAR_LIPOPROTEIN"/>
    <property type="match status" value="1"/>
</dbReference>
<gene>
    <name evidence="2" type="ORF">B9O19_01663</name>
</gene>
<accession>A0A2K9P4S2</accession>
<dbReference type="Proteomes" id="UP000235589">
    <property type="component" value="Chromosome"/>
</dbReference>
<organism evidence="2 3">
    <name type="scientific">Monoglobus pectinilyticus</name>
    <dbReference type="NCBI Taxonomy" id="1981510"/>
    <lineage>
        <taxon>Bacteria</taxon>
        <taxon>Bacillati</taxon>
        <taxon>Bacillota</taxon>
        <taxon>Clostridia</taxon>
        <taxon>Monoglobales</taxon>
        <taxon>Monoglobaceae</taxon>
        <taxon>Monoglobus</taxon>
    </lineage>
</organism>
<protein>
    <recommendedName>
        <fullName evidence="4">Lipoprotein</fullName>
    </recommendedName>
</protein>
<reference evidence="2 3" key="1">
    <citation type="submission" date="2017-04" db="EMBL/GenBank/DDBJ databases">
        <title>Monoglobus pectinilyticus 14 draft genome.</title>
        <authorList>
            <person name="Kim C."/>
            <person name="Rosendale D.I."/>
            <person name="Kelly W.J."/>
            <person name="Tannock G.W."/>
            <person name="Patchett M.L."/>
            <person name="Jordens J.Z."/>
        </authorList>
    </citation>
    <scope>NUCLEOTIDE SEQUENCE [LARGE SCALE GENOMIC DNA]</scope>
    <source>
        <strain evidence="2 3">14</strain>
    </source>
</reference>
<dbReference type="AlphaFoldDB" id="A0A2K9P4S2"/>
<proteinExistence type="predicted"/>
<sequence length="188" mass="20379">MQNMKFGKNIKNMIVFGAVVIMLASVLSSCGNGDTSSKKSVDSSGSSQNSSSGSLVGDKYINYINSFTDEVGAFVNGDMDKVLNGVGSLSQDNYAEWKALYEKGLDSTEHWYSEVGAAAMLCGEDQKEAHDELTKTVGTIYKIFEGLKSRVEAADNGDFSQLTSMAEEYKEADKIAHTIWEHAVDAVK</sequence>
<keyword evidence="1" id="KW-0732">Signal</keyword>
<evidence type="ECO:0000313" key="3">
    <source>
        <dbReference type="Proteomes" id="UP000235589"/>
    </source>
</evidence>
<feature type="chain" id="PRO_5039620409" description="Lipoprotein" evidence="1">
    <location>
        <begin position="25"/>
        <end position="188"/>
    </location>
</feature>
<evidence type="ECO:0000313" key="2">
    <source>
        <dbReference type="EMBL" id="AUO19819.1"/>
    </source>
</evidence>
<keyword evidence="3" id="KW-1185">Reference proteome</keyword>
<dbReference type="KEGG" id="mpec:B9O19_01663"/>
<feature type="signal peptide" evidence="1">
    <location>
        <begin position="1"/>
        <end position="24"/>
    </location>
</feature>
<name>A0A2K9P4S2_9FIRM</name>
<evidence type="ECO:0008006" key="4">
    <source>
        <dbReference type="Google" id="ProtNLM"/>
    </source>
</evidence>
<dbReference type="EMBL" id="CP020991">
    <property type="protein sequence ID" value="AUO19819.1"/>
    <property type="molecule type" value="Genomic_DNA"/>
</dbReference>